<protein>
    <submittedName>
        <fullName evidence="1">Uncharacterized protein</fullName>
    </submittedName>
</protein>
<dbReference type="AlphaFoldDB" id="A0A2V2N529"/>
<dbReference type="EMBL" id="QGMY01000002">
    <property type="protein sequence ID" value="PWR73700.1"/>
    <property type="molecule type" value="Genomic_DNA"/>
</dbReference>
<comment type="caution">
    <text evidence="1">The sequence shown here is derived from an EMBL/GenBank/DDBJ whole genome shotgun (WGS) entry which is preliminary data.</text>
</comment>
<proteinExistence type="predicted"/>
<dbReference type="OrthoDB" id="116265at2157"/>
<name>A0A2V2N529_9EURY</name>
<dbReference type="Proteomes" id="UP000245657">
    <property type="component" value="Unassembled WGS sequence"/>
</dbReference>
<organism evidence="1 2">
    <name type="scientific">Methanospirillum lacunae</name>
    <dbReference type="NCBI Taxonomy" id="668570"/>
    <lineage>
        <taxon>Archaea</taxon>
        <taxon>Methanobacteriati</taxon>
        <taxon>Methanobacteriota</taxon>
        <taxon>Stenosarchaea group</taxon>
        <taxon>Methanomicrobia</taxon>
        <taxon>Methanomicrobiales</taxon>
        <taxon>Methanospirillaceae</taxon>
        <taxon>Methanospirillum</taxon>
    </lineage>
</organism>
<keyword evidence="2" id="KW-1185">Reference proteome</keyword>
<sequence length="167" mass="19232">MLMQEPSPEMINEWKDTFNKHRATLVPNKKTGQEILTYLVQKYPITELREDAKKQVVIDNIIQNECHAAKLPDGKMPTPRVFLIENTGLGTYLYENQDDVFAGNNIIVGIDLVTAYYLVEGSSLLWDELFAFRGLDNDDINNFYLVAEYIACTRKFDVQDHTNLQKP</sequence>
<reference evidence="1 2" key="1">
    <citation type="submission" date="2018-05" db="EMBL/GenBank/DDBJ databases">
        <title>Draft genome of Methanospirillum lacunae Ki8-1.</title>
        <authorList>
            <person name="Dueholm M.S."/>
            <person name="Nielsen P.H."/>
            <person name="Bakmann L.F."/>
            <person name="Otzen D.E."/>
        </authorList>
    </citation>
    <scope>NUCLEOTIDE SEQUENCE [LARGE SCALE GENOMIC DNA]</scope>
    <source>
        <strain evidence="1 2">Ki8-1</strain>
    </source>
</reference>
<dbReference type="RefSeq" id="WP_109966981.1">
    <property type="nucleotide sequence ID" value="NZ_QGMY01000002.1"/>
</dbReference>
<gene>
    <name evidence="1" type="ORF">DK846_00570</name>
</gene>
<evidence type="ECO:0000313" key="1">
    <source>
        <dbReference type="EMBL" id="PWR73700.1"/>
    </source>
</evidence>
<accession>A0A2V2N529</accession>
<evidence type="ECO:0000313" key="2">
    <source>
        <dbReference type="Proteomes" id="UP000245657"/>
    </source>
</evidence>